<reference evidence="2" key="1">
    <citation type="submission" date="2016-01" db="EMBL/GenBank/DDBJ databases">
        <title>Reference transcriptome for the parasite Schistocephalus solidus: insights into the molecular evolution of parasitism.</title>
        <authorList>
            <person name="Hebert F.O."/>
            <person name="Grambauer S."/>
            <person name="Barber I."/>
            <person name="Landry C.R."/>
            <person name="Aubin-Horth N."/>
        </authorList>
    </citation>
    <scope>NUCLEOTIDE SEQUENCE</scope>
</reference>
<keyword evidence="1" id="KW-0812">Transmembrane</keyword>
<feature type="transmembrane region" description="Helical" evidence="1">
    <location>
        <begin position="55"/>
        <end position="76"/>
    </location>
</feature>
<keyword evidence="1" id="KW-0472">Membrane</keyword>
<proteinExistence type="predicted"/>
<gene>
    <name evidence="2" type="ORF">TR105165</name>
</gene>
<protein>
    <submittedName>
        <fullName evidence="2">Uncharacterized protein</fullName>
    </submittedName>
</protein>
<name>A0A0X3P8P5_SCHSO</name>
<accession>A0A0X3P8P5</accession>
<organism evidence="2">
    <name type="scientific">Schistocephalus solidus</name>
    <name type="common">Tapeworm</name>
    <dbReference type="NCBI Taxonomy" id="70667"/>
    <lineage>
        <taxon>Eukaryota</taxon>
        <taxon>Metazoa</taxon>
        <taxon>Spiralia</taxon>
        <taxon>Lophotrochozoa</taxon>
        <taxon>Platyhelminthes</taxon>
        <taxon>Cestoda</taxon>
        <taxon>Eucestoda</taxon>
        <taxon>Diphyllobothriidea</taxon>
        <taxon>Diphyllobothriidae</taxon>
        <taxon>Schistocephalus</taxon>
    </lineage>
</organism>
<dbReference type="EMBL" id="GEEE01015202">
    <property type="protein sequence ID" value="JAP48023.1"/>
    <property type="molecule type" value="Transcribed_RNA"/>
</dbReference>
<dbReference type="AlphaFoldDB" id="A0A0X3P8P5"/>
<sequence length="104" mass="11923">MSEKTKAGLLGWKVYWSELSHSRCTLEFLLDDSSLGLRDGKWRTLSGNRLEDWKVAFACCFLLTLALIFPVSTLSLQSVDLTKLVIFACFFAHHFTQRLNVCIY</sequence>
<evidence type="ECO:0000256" key="1">
    <source>
        <dbReference type="SAM" id="Phobius"/>
    </source>
</evidence>
<evidence type="ECO:0000313" key="2">
    <source>
        <dbReference type="EMBL" id="JAP48023.1"/>
    </source>
</evidence>
<keyword evidence="1" id="KW-1133">Transmembrane helix</keyword>